<dbReference type="InterPro" id="IPR032675">
    <property type="entry name" value="LRR_dom_sf"/>
</dbReference>
<dbReference type="SUPFAM" id="SSF52047">
    <property type="entry name" value="RNI-like"/>
    <property type="match status" value="1"/>
</dbReference>
<evidence type="ECO:0000256" key="1">
    <source>
        <dbReference type="ARBA" id="ARBA00004300"/>
    </source>
</evidence>
<feature type="non-terminal residue" evidence="5">
    <location>
        <position position="1"/>
    </location>
</feature>
<dbReference type="GO" id="GO:0005886">
    <property type="term" value="C:plasma membrane"/>
    <property type="evidence" value="ECO:0007669"/>
    <property type="project" value="TreeGrafter"/>
</dbReference>
<dbReference type="PANTHER" id="PTHR23170:SF3">
    <property type="entry name" value="LEUCINE-RICH REPEAT-CONTAINING PROTEIN 45"/>
    <property type="match status" value="1"/>
</dbReference>
<keyword evidence="4" id="KW-0206">Cytoskeleton</keyword>
<dbReference type="InterPro" id="IPR001611">
    <property type="entry name" value="Leu-rich_rpt"/>
</dbReference>
<evidence type="ECO:0000256" key="2">
    <source>
        <dbReference type="ARBA" id="ARBA00022490"/>
    </source>
</evidence>
<dbReference type="EMBL" id="KB742551">
    <property type="protein sequence ID" value="EOB07169.1"/>
    <property type="molecule type" value="Genomic_DNA"/>
</dbReference>
<evidence type="ECO:0000313" key="5">
    <source>
        <dbReference type="EMBL" id="EOB07169.1"/>
    </source>
</evidence>
<feature type="non-terminal residue" evidence="5">
    <location>
        <position position="127"/>
    </location>
</feature>
<dbReference type="Pfam" id="PF13516">
    <property type="entry name" value="LRR_6"/>
    <property type="match status" value="2"/>
</dbReference>
<organism evidence="5 6">
    <name type="scientific">Anas platyrhynchos</name>
    <name type="common">Mallard</name>
    <name type="synonym">Anas boschas</name>
    <dbReference type="NCBI Taxonomy" id="8839"/>
    <lineage>
        <taxon>Eukaryota</taxon>
        <taxon>Metazoa</taxon>
        <taxon>Chordata</taxon>
        <taxon>Craniata</taxon>
        <taxon>Vertebrata</taxon>
        <taxon>Euteleostomi</taxon>
        <taxon>Archelosauria</taxon>
        <taxon>Archosauria</taxon>
        <taxon>Dinosauria</taxon>
        <taxon>Saurischia</taxon>
        <taxon>Theropoda</taxon>
        <taxon>Coelurosauria</taxon>
        <taxon>Aves</taxon>
        <taxon>Neognathae</taxon>
        <taxon>Galloanserae</taxon>
        <taxon>Anseriformes</taxon>
        <taxon>Anatidae</taxon>
        <taxon>Anatinae</taxon>
        <taxon>Anas</taxon>
    </lineage>
</organism>
<keyword evidence="3" id="KW-0175">Coiled coil</keyword>
<accession>R0LN79</accession>
<sequence length="127" mass="14027">QGNNLRTMGAEALGKLLRQNKSIRSLILEWNSLGVWEEGFSFFCQGLGANNSLQRLDLRNNQINHHGAGELAMALKRNASLQELDLRWNNIGLLGGRALLNCLHSNKALKRLELAGNNVPSDILKAV</sequence>
<dbReference type="PANTHER" id="PTHR23170">
    <property type="entry name" value="NY-REN-58 ANTIGEN"/>
    <property type="match status" value="1"/>
</dbReference>
<dbReference type="AlphaFoldDB" id="R0LN79"/>
<keyword evidence="2" id="KW-0963">Cytoplasm</keyword>
<dbReference type="InterPro" id="IPR052116">
    <property type="entry name" value="Centro_Cilium_Assembly"/>
</dbReference>
<proteinExistence type="predicted"/>
<name>R0LN79_ANAPL</name>
<dbReference type="GO" id="GO:0005813">
    <property type="term" value="C:centrosome"/>
    <property type="evidence" value="ECO:0007669"/>
    <property type="project" value="UniProtKB-SubCell"/>
</dbReference>
<evidence type="ECO:0000256" key="4">
    <source>
        <dbReference type="ARBA" id="ARBA00023212"/>
    </source>
</evidence>
<dbReference type="SMART" id="SM00368">
    <property type="entry name" value="LRR_RI"/>
    <property type="match status" value="3"/>
</dbReference>
<dbReference type="Gene3D" id="3.80.10.10">
    <property type="entry name" value="Ribonuclease Inhibitor"/>
    <property type="match status" value="2"/>
</dbReference>
<dbReference type="Proteomes" id="UP000296049">
    <property type="component" value="Unassembled WGS sequence"/>
</dbReference>
<protein>
    <submittedName>
        <fullName evidence="5">Leucine-rich repeat-containing protein 45</fullName>
    </submittedName>
</protein>
<evidence type="ECO:0000313" key="6">
    <source>
        <dbReference type="Proteomes" id="UP000296049"/>
    </source>
</evidence>
<evidence type="ECO:0000256" key="3">
    <source>
        <dbReference type="ARBA" id="ARBA00023054"/>
    </source>
</evidence>
<gene>
    <name evidence="5" type="ORF">Anapl_02754</name>
</gene>
<comment type="subcellular location">
    <subcellularLocation>
        <location evidence="1">Cytoplasm</location>
        <location evidence="1">Cytoskeleton</location>
        <location evidence="1">Microtubule organizing center</location>
        <location evidence="1">Centrosome</location>
    </subcellularLocation>
</comment>
<keyword evidence="6" id="KW-1185">Reference proteome</keyword>
<reference evidence="6" key="1">
    <citation type="journal article" date="2013" name="Nat. Genet.">
        <title>The duck genome and transcriptome provide insight into an avian influenza virus reservoir species.</title>
        <authorList>
            <person name="Huang Y."/>
            <person name="Li Y."/>
            <person name="Burt D.W."/>
            <person name="Chen H."/>
            <person name="Zhang Y."/>
            <person name="Qian W."/>
            <person name="Kim H."/>
            <person name="Gan S."/>
            <person name="Zhao Y."/>
            <person name="Li J."/>
            <person name="Yi K."/>
            <person name="Feng H."/>
            <person name="Zhu P."/>
            <person name="Li B."/>
            <person name="Liu Q."/>
            <person name="Fairley S."/>
            <person name="Magor K.E."/>
            <person name="Du Z."/>
            <person name="Hu X."/>
            <person name="Goodman L."/>
            <person name="Tafer H."/>
            <person name="Vignal A."/>
            <person name="Lee T."/>
            <person name="Kim K.W."/>
            <person name="Sheng Z."/>
            <person name="An Y."/>
            <person name="Searle S."/>
            <person name="Herrero J."/>
            <person name="Groenen M.A."/>
            <person name="Crooijmans R.P."/>
            <person name="Faraut T."/>
            <person name="Cai Q."/>
            <person name="Webster R.G."/>
            <person name="Aldridge J.R."/>
            <person name="Warren W.C."/>
            <person name="Bartschat S."/>
            <person name="Kehr S."/>
            <person name="Marz M."/>
            <person name="Stadler P.F."/>
            <person name="Smith J."/>
            <person name="Kraus R.H."/>
            <person name="Zhao Y."/>
            <person name="Ren L."/>
            <person name="Fei J."/>
            <person name="Morisson M."/>
            <person name="Kaiser P."/>
            <person name="Griffin D.K."/>
            <person name="Rao M."/>
            <person name="Pitel F."/>
            <person name="Wang J."/>
            <person name="Li N."/>
        </authorList>
    </citation>
    <scope>NUCLEOTIDE SEQUENCE [LARGE SCALE GENOMIC DNA]</scope>
</reference>